<dbReference type="AntiFam" id="ANF00038">
    <property type="entry name" value="Overlaps SRP RNA, same strand"/>
</dbReference>
<evidence type="ECO:0000313" key="3">
    <source>
        <dbReference type="Proteomes" id="UP001386955"/>
    </source>
</evidence>
<dbReference type="EMBL" id="JAYMYS010000002">
    <property type="protein sequence ID" value="KAK7405685.1"/>
    <property type="molecule type" value="Genomic_DNA"/>
</dbReference>
<dbReference type="Proteomes" id="UP001386955">
    <property type="component" value="Unassembled WGS sequence"/>
</dbReference>
<accession>A0AAN9XRT0</accession>
<gene>
    <name evidence="2" type="ORF">VNO78_07291</name>
</gene>
<comment type="caution">
    <text evidence="2">The sequence shown here is derived from an EMBL/GenBank/DDBJ whole genome shotgun (WGS) entry which is preliminary data.</text>
</comment>
<sequence>MQDKGNSVRLASQSSDHLWLLTVEGLQAAAPPSPHSQRALREAGFTEQRKPLPLDSGGITGCCTVGLP</sequence>
<protein>
    <submittedName>
        <fullName evidence="2">Uncharacterized protein</fullName>
    </submittedName>
</protein>
<keyword evidence="3" id="KW-1185">Reference proteome</keyword>
<proteinExistence type="predicted"/>
<evidence type="ECO:0000256" key="1">
    <source>
        <dbReference type="SAM" id="MobiDB-lite"/>
    </source>
</evidence>
<name>A0AAN9XRT0_PSOTE</name>
<reference evidence="2 3" key="1">
    <citation type="submission" date="2024-01" db="EMBL/GenBank/DDBJ databases">
        <title>The genomes of 5 underutilized Papilionoideae crops provide insights into root nodulation and disease resistanc.</title>
        <authorList>
            <person name="Jiang F."/>
        </authorList>
    </citation>
    <scope>NUCLEOTIDE SEQUENCE [LARGE SCALE GENOMIC DNA]</scope>
    <source>
        <strain evidence="2">DUOXIRENSHENG_FW03</strain>
        <tissue evidence="2">Leaves</tissue>
    </source>
</reference>
<organism evidence="2 3">
    <name type="scientific">Psophocarpus tetragonolobus</name>
    <name type="common">Winged bean</name>
    <name type="synonym">Dolichos tetragonolobus</name>
    <dbReference type="NCBI Taxonomy" id="3891"/>
    <lineage>
        <taxon>Eukaryota</taxon>
        <taxon>Viridiplantae</taxon>
        <taxon>Streptophyta</taxon>
        <taxon>Embryophyta</taxon>
        <taxon>Tracheophyta</taxon>
        <taxon>Spermatophyta</taxon>
        <taxon>Magnoliopsida</taxon>
        <taxon>eudicotyledons</taxon>
        <taxon>Gunneridae</taxon>
        <taxon>Pentapetalae</taxon>
        <taxon>rosids</taxon>
        <taxon>fabids</taxon>
        <taxon>Fabales</taxon>
        <taxon>Fabaceae</taxon>
        <taxon>Papilionoideae</taxon>
        <taxon>50 kb inversion clade</taxon>
        <taxon>NPAAA clade</taxon>
        <taxon>indigoferoid/millettioid clade</taxon>
        <taxon>Phaseoleae</taxon>
        <taxon>Psophocarpus</taxon>
    </lineage>
</organism>
<feature type="region of interest" description="Disordered" evidence="1">
    <location>
        <begin position="29"/>
        <end position="53"/>
    </location>
</feature>
<evidence type="ECO:0000313" key="2">
    <source>
        <dbReference type="EMBL" id="KAK7405685.1"/>
    </source>
</evidence>
<dbReference type="AlphaFoldDB" id="A0AAN9XRT0"/>